<evidence type="ECO:0000313" key="1">
    <source>
        <dbReference type="EMBL" id="EEG24238.1"/>
    </source>
</evidence>
<sequence>MVFAALLAERLVQSAFGGNSEGFAVVCAGGGIEEGAAVEWHGVVQVFVGGGDGGVLTNPFDRGGDGGLLDFAEIAPVVALAVVGDEAVGPALAGADGAGEVHTHLAGAVAAEAGAHGAGRFELRLFGYHIHHAAGVLHAVECGGRAFEHFHALGGGAEYVGLGHLHAVAQHGVVAVVAEAAFHYGLERASQGVGLADAAHGEQGFVQRAGASVLQHGGGNDVYATGHFEQRGVAAADDIGGNGLVAAGIAAAGGNFDGFELGAVGLLFLSLGRLGFIRAFGIKQAWAADGGQGEDEGFEVCARLFHEDVSLKD</sequence>
<name>C0DU40_EIKCO</name>
<dbReference type="AlphaFoldDB" id="C0DU40"/>
<organism evidence="1 2">
    <name type="scientific">Eikenella corrodens ATCC 23834</name>
    <dbReference type="NCBI Taxonomy" id="546274"/>
    <lineage>
        <taxon>Bacteria</taxon>
        <taxon>Pseudomonadati</taxon>
        <taxon>Pseudomonadota</taxon>
        <taxon>Betaproteobacteria</taxon>
        <taxon>Neisseriales</taxon>
        <taxon>Neisseriaceae</taxon>
        <taxon>Eikenella</taxon>
    </lineage>
</organism>
<accession>C0DU40</accession>
<comment type="caution">
    <text evidence="1">The sequence shown here is derived from an EMBL/GenBank/DDBJ whole genome shotgun (WGS) entry which is preliminary data.</text>
</comment>
<proteinExistence type="predicted"/>
<protein>
    <submittedName>
        <fullName evidence="1">Uncharacterized protein</fullName>
    </submittedName>
</protein>
<dbReference type="EMBL" id="ACEA01000017">
    <property type="protein sequence ID" value="EEG24238.1"/>
    <property type="molecule type" value="Genomic_DNA"/>
</dbReference>
<gene>
    <name evidence="1" type="ORF">EIKCOROL_00871</name>
</gene>
<reference evidence="1 2" key="1">
    <citation type="submission" date="2009-01" db="EMBL/GenBank/DDBJ databases">
        <authorList>
            <person name="Fulton L."/>
            <person name="Clifton S."/>
            <person name="Chinwalla A.T."/>
            <person name="Mitreva M."/>
            <person name="Sodergren E."/>
            <person name="Weinstock G."/>
            <person name="Clifton S."/>
            <person name="Dooling D.J."/>
            <person name="Fulton B."/>
            <person name="Minx P."/>
            <person name="Pepin K.H."/>
            <person name="Johnson M."/>
            <person name="Bhonagiri V."/>
            <person name="Nash W.E."/>
            <person name="Mardis E.R."/>
            <person name="Wilson R.K."/>
        </authorList>
    </citation>
    <scope>NUCLEOTIDE SEQUENCE [LARGE SCALE GENOMIC DNA]</scope>
    <source>
        <strain evidence="1 2">ATCC 23834</strain>
    </source>
</reference>
<dbReference type="HOGENOM" id="CLU_887774_0_0_4"/>
<evidence type="ECO:0000313" key="2">
    <source>
        <dbReference type="Proteomes" id="UP000005837"/>
    </source>
</evidence>
<dbReference type="Proteomes" id="UP000005837">
    <property type="component" value="Unassembled WGS sequence"/>
</dbReference>